<sequence length="105" mass="11454">MQSADTGTCRHASQQDMHALPAEADAACGGKVRIRYSINVSHVAPPVLIGSLGKVWVSTGLDSRLVGAAEAEGLNPAYFKRVEIDHGVRWAQSRYMELLEFSRSR</sequence>
<dbReference type="Proteomes" id="UP000235392">
    <property type="component" value="Unassembled WGS sequence"/>
</dbReference>
<evidence type="ECO:0000313" key="1">
    <source>
        <dbReference type="EMBL" id="PLW11617.1"/>
    </source>
</evidence>
<evidence type="ECO:0000313" key="2">
    <source>
        <dbReference type="Proteomes" id="UP000235392"/>
    </source>
</evidence>
<dbReference type="AlphaFoldDB" id="A0A2N5SED0"/>
<name>A0A2N5SED0_9BASI</name>
<comment type="caution">
    <text evidence="1">The sequence shown here is derived from an EMBL/GenBank/DDBJ whole genome shotgun (WGS) entry which is preliminary data.</text>
</comment>
<proteinExistence type="predicted"/>
<protein>
    <submittedName>
        <fullName evidence="1">Uncharacterized protein</fullName>
    </submittedName>
</protein>
<gene>
    <name evidence="1" type="ORF">PCASD_25242</name>
</gene>
<accession>A0A2N5SED0</accession>
<reference evidence="1 2" key="1">
    <citation type="submission" date="2017-11" db="EMBL/GenBank/DDBJ databases">
        <title>De novo assembly and phasing of dikaryotic genomes from two isolates of Puccinia coronata f. sp. avenae, the causal agent of oat crown rust.</title>
        <authorList>
            <person name="Miller M.E."/>
            <person name="Zhang Y."/>
            <person name="Omidvar V."/>
            <person name="Sperschneider J."/>
            <person name="Schwessinger B."/>
            <person name="Raley C."/>
            <person name="Palmer J.M."/>
            <person name="Garnica D."/>
            <person name="Upadhyaya N."/>
            <person name="Rathjen J."/>
            <person name="Taylor J.M."/>
            <person name="Park R.F."/>
            <person name="Dodds P.N."/>
            <person name="Hirsch C.D."/>
            <person name="Kianian S.F."/>
            <person name="Figueroa M."/>
        </authorList>
    </citation>
    <scope>NUCLEOTIDE SEQUENCE [LARGE SCALE GENOMIC DNA]</scope>
    <source>
        <strain evidence="1">12SD80</strain>
    </source>
</reference>
<organism evidence="1 2">
    <name type="scientific">Puccinia coronata f. sp. avenae</name>
    <dbReference type="NCBI Taxonomy" id="200324"/>
    <lineage>
        <taxon>Eukaryota</taxon>
        <taxon>Fungi</taxon>
        <taxon>Dikarya</taxon>
        <taxon>Basidiomycota</taxon>
        <taxon>Pucciniomycotina</taxon>
        <taxon>Pucciniomycetes</taxon>
        <taxon>Pucciniales</taxon>
        <taxon>Pucciniaceae</taxon>
        <taxon>Puccinia</taxon>
    </lineage>
</organism>
<dbReference type="EMBL" id="PGCI01000916">
    <property type="protein sequence ID" value="PLW11617.1"/>
    <property type="molecule type" value="Genomic_DNA"/>
</dbReference>